<dbReference type="InterPro" id="IPR036770">
    <property type="entry name" value="Ankyrin_rpt-contain_sf"/>
</dbReference>
<dbReference type="Pfam" id="PF00023">
    <property type="entry name" value="Ank"/>
    <property type="match status" value="1"/>
</dbReference>
<dbReference type="Pfam" id="PF12796">
    <property type="entry name" value="Ank_2"/>
    <property type="match status" value="2"/>
</dbReference>
<keyword evidence="3" id="KW-0677">Repeat</keyword>
<keyword evidence="4 8" id="KW-1133">Transmembrane helix</keyword>
<comment type="similarity">
    <text evidence="8">Belongs to the DHHC palmitoyltransferase family.</text>
</comment>
<evidence type="ECO:0000313" key="11">
    <source>
        <dbReference type="WBParaSite" id="L893_g592.t1"/>
    </source>
</evidence>
<evidence type="ECO:0000256" key="7">
    <source>
        <dbReference type="PROSITE-ProRule" id="PRU00023"/>
    </source>
</evidence>
<keyword evidence="2 8" id="KW-0812">Transmembrane</keyword>
<dbReference type="AlphaFoldDB" id="A0A1I8AHW8"/>
<dbReference type="PANTHER" id="PTHR24161:SF85">
    <property type="entry name" value="PALMITOYLTRANSFERASE HIP14"/>
    <property type="match status" value="1"/>
</dbReference>
<dbReference type="PROSITE" id="PS50216">
    <property type="entry name" value="DHHC"/>
    <property type="match status" value="1"/>
</dbReference>
<dbReference type="GO" id="GO:0016020">
    <property type="term" value="C:membrane"/>
    <property type="evidence" value="ECO:0007669"/>
    <property type="project" value="UniProtKB-SubCell"/>
</dbReference>
<dbReference type="Gene3D" id="1.25.40.20">
    <property type="entry name" value="Ankyrin repeat-containing domain"/>
    <property type="match status" value="1"/>
</dbReference>
<name>A0A1I8AHW8_9BILA</name>
<feature type="transmembrane region" description="Helical" evidence="8">
    <location>
        <begin position="285"/>
        <end position="305"/>
    </location>
</feature>
<keyword evidence="8" id="KW-0012">Acyltransferase</keyword>
<evidence type="ECO:0000313" key="10">
    <source>
        <dbReference type="Proteomes" id="UP000095287"/>
    </source>
</evidence>
<feature type="transmembrane region" description="Helical" evidence="8">
    <location>
        <begin position="363"/>
        <end position="384"/>
    </location>
</feature>
<keyword evidence="5 7" id="KW-0040">ANK repeat</keyword>
<comment type="subcellular location">
    <subcellularLocation>
        <location evidence="1">Membrane</location>
        <topology evidence="1">Multi-pass membrane protein</topology>
    </subcellularLocation>
</comment>
<evidence type="ECO:0000256" key="3">
    <source>
        <dbReference type="ARBA" id="ARBA00022737"/>
    </source>
</evidence>
<evidence type="ECO:0000256" key="2">
    <source>
        <dbReference type="ARBA" id="ARBA00022692"/>
    </source>
</evidence>
<feature type="transmembrane region" description="Helical" evidence="8">
    <location>
        <begin position="460"/>
        <end position="480"/>
    </location>
</feature>
<evidence type="ECO:0000256" key="1">
    <source>
        <dbReference type="ARBA" id="ARBA00004141"/>
    </source>
</evidence>
<evidence type="ECO:0000256" key="5">
    <source>
        <dbReference type="ARBA" id="ARBA00023043"/>
    </source>
</evidence>
<dbReference type="GO" id="GO:0019706">
    <property type="term" value="F:protein-cysteine S-palmitoyltransferase activity"/>
    <property type="evidence" value="ECO:0007669"/>
    <property type="project" value="UniProtKB-EC"/>
</dbReference>
<evidence type="ECO:0000256" key="4">
    <source>
        <dbReference type="ARBA" id="ARBA00022989"/>
    </source>
</evidence>
<evidence type="ECO:0000256" key="6">
    <source>
        <dbReference type="ARBA" id="ARBA00023136"/>
    </source>
</evidence>
<dbReference type="SMART" id="SM00248">
    <property type="entry name" value="ANK"/>
    <property type="match status" value="5"/>
</dbReference>
<feature type="repeat" description="ANK" evidence="7">
    <location>
        <begin position="136"/>
        <end position="168"/>
    </location>
</feature>
<organism evidence="10 11">
    <name type="scientific">Steinernema glaseri</name>
    <dbReference type="NCBI Taxonomy" id="37863"/>
    <lineage>
        <taxon>Eukaryota</taxon>
        <taxon>Metazoa</taxon>
        <taxon>Ecdysozoa</taxon>
        <taxon>Nematoda</taxon>
        <taxon>Chromadorea</taxon>
        <taxon>Rhabditida</taxon>
        <taxon>Tylenchina</taxon>
        <taxon>Panagrolaimomorpha</taxon>
        <taxon>Strongyloidoidea</taxon>
        <taxon>Steinernematidae</taxon>
        <taxon>Steinernema</taxon>
    </lineage>
</organism>
<dbReference type="EC" id="2.3.1.225" evidence="8"/>
<protein>
    <recommendedName>
        <fullName evidence="8">Palmitoyltransferase</fullName>
        <ecNumber evidence="8">2.3.1.225</ecNumber>
    </recommendedName>
</protein>
<feature type="domain" description="Palmitoyltransferase DHHC" evidence="9">
    <location>
        <begin position="413"/>
        <end position="536"/>
    </location>
</feature>
<dbReference type="Proteomes" id="UP000095287">
    <property type="component" value="Unplaced"/>
</dbReference>
<evidence type="ECO:0000259" key="9">
    <source>
        <dbReference type="Pfam" id="PF01529"/>
    </source>
</evidence>
<feature type="repeat" description="ANK" evidence="7">
    <location>
        <begin position="103"/>
        <end position="135"/>
    </location>
</feature>
<dbReference type="SUPFAM" id="SSF48403">
    <property type="entry name" value="Ankyrin repeat"/>
    <property type="match status" value="1"/>
</dbReference>
<dbReference type="Pfam" id="PF01529">
    <property type="entry name" value="DHHC"/>
    <property type="match status" value="1"/>
</dbReference>
<dbReference type="PROSITE" id="PS50088">
    <property type="entry name" value="ANK_REPEAT"/>
    <property type="match status" value="3"/>
</dbReference>
<dbReference type="PANTHER" id="PTHR24161">
    <property type="entry name" value="ANK_REP_REGION DOMAIN-CONTAINING PROTEIN-RELATED"/>
    <property type="match status" value="1"/>
</dbReference>
<dbReference type="InterPro" id="IPR001594">
    <property type="entry name" value="Palmitoyltrfase_DHHC"/>
</dbReference>
<feature type="transmembrane region" description="Helical" evidence="8">
    <location>
        <begin position="500"/>
        <end position="519"/>
    </location>
</feature>
<dbReference type="WBParaSite" id="L893_g592.t1">
    <property type="protein sequence ID" value="L893_g592.t1"/>
    <property type="gene ID" value="L893_g592"/>
</dbReference>
<dbReference type="InterPro" id="IPR002110">
    <property type="entry name" value="Ankyrin_rpt"/>
</dbReference>
<feature type="transmembrane region" description="Helical" evidence="8">
    <location>
        <begin position="311"/>
        <end position="328"/>
    </location>
</feature>
<keyword evidence="6 8" id="KW-0472">Membrane</keyword>
<comment type="domain">
    <text evidence="8">The DHHC domain is required for palmitoyltransferase activity.</text>
</comment>
<feature type="transmembrane region" description="Helical" evidence="8">
    <location>
        <begin position="335"/>
        <end position="357"/>
    </location>
</feature>
<evidence type="ECO:0000256" key="8">
    <source>
        <dbReference type="RuleBase" id="RU079119"/>
    </source>
</evidence>
<keyword evidence="10" id="KW-1185">Reference proteome</keyword>
<accession>A0A1I8AHW8</accession>
<feature type="repeat" description="ANK" evidence="7">
    <location>
        <begin position="204"/>
        <end position="236"/>
    </location>
</feature>
<dbReference type="PROSITE" id="PS50297">
    <property type="entry name" value="ANK_REP_REGION"/>
    <property type="match status" value="3"/>
</dbReference>
<comment type="catalytic activity">
    <reaction evidence="8">
        <text>L-cysteinyl-[protein] + hexadecanoyl-CoA = S-hexadecanoyl-L-cysteinyl-[protein] + CoA</text>
        <dbReference type="Rhea" id="RHEA:36683"/>
        <dbReference type="Rhea" id="RHEA-COMP:10131"/>
        <dbReference type="Rhea" id="RHEA-COMP:11032"/>
        <dbReference type="ChEBI" id="CHEBI:29950"/>
        <dbReference type="ChEBI" id="CHEBI:57287"/>
        <dbReference type="ChEBI" id="CHEBI:57379"/>
        <dbReference type="ChEBI" id="CHEBI:74151"/>
        <dbReference type="EC" id="2.3.1.225"/>
    </reaction>
</comment>
<keyword evidence="8" id="KW-0808">Transferase</keyword>
<reference evidence="11" key="1">
    <citation type="submission" date="2016-11" db="UniProtKB">
        <authorList>
            <consortium name="WormBaseParasite"/>
        </authorList>
    </citation>
    <scope>IDENTIFICATION</scope>
</reference>
<proteinExistence type="inferred from homology"/>
<sequence>MEMTTPLNAEDDFENTSCASSSTCVSGGSPELKPEQLMDARQAAQYGNIERLCYLLDSGEASPSAVDADDCSLLHWTAINNRYEAAKLLIERKCDVNAIGGVLASTPLHWAARHGHARIVALLIQNGANPDLRDVEGFTPLHVAVQFSCTPVVAYLLAKGQSPDTPDETQMTPAMWAAFKVYSTDPLRMLATMGADLTKKDANYGNTALHWAVVQGNHMALNVLLDLNVDLTVSNKEKETALDIARRTGDSYAIRQLETASRKNGLLASHWTQKLKEDDKLVDRIVFALPFSFFLFSSIALNMVLPTAVKTLLFAFTCLLHYWCYIFVANTNSLMVLPMGGALAMKVTTVINWYFLYDSHSPFLLRLTFFSLVVIVPWLTYTLFKSDPGYLRTTYQERCKMIVGMYESETPIQNSFCKTCLIIRPPRSKHCSFCDRCVSRFDHHCPWINNCIGLKNHRHFVMYLLSIFVAKAIALTGLVLYIRDECEVYPPAGLDCSSWILMWLCIHSFLFIWVTFMLGMQLFQIMSAMTTNERLNAHRYTHFHVSGNRFNVRSPFSKGALTNLHHFCCRSSGESGKVFVTLTNEDV</sequence>